<dbReference type="PANTHER" id="PTHR19303:SF74">
    <property type="entry name" value="POGO TRANSPOSABLE ELEMENT WITH KRAB DOMAIN"/>
    <property type="match status" value="1"/>
</dbReference>
<comment type="caution">
    <text evidence="3">The sequence shown here is derived from an EMBL/GenBank/DDBJ whole genome shotgun (WGS) entry which is preliminary data.</text>
</comment>
<gene>
    <name evidence="3" type="ORF">PR048_002149</name>
</gene>
<dbReference type="PROSITE" id="PS51253">
    <property type="entry name" value="HTH_CENPB"/>
    <property type="match status" value="1"/>
</dbReference>
<protein>
    <recommendedName>
        <fullName evidence="2">HTH CENPB-type domain-containing protein</fullName>
    </recommendedName>
</protein>
<dbReference type="InterPro" id="IPR050863">
    <property type="entry name" value="CenT-Element_Derived"/>
</dbReference>
<keyword evidence="1" id="KW-0238">DNA-binding</keyword>
<dbReference type="EMBL" id="JARBHB010000001">
    <property type="protein sequence ID" value="KAJ8896804.1"/>
    <property type="molecule type" value="Genomic_DNA"/>
</dbReference>
<feature type="domain" description="HTH CENPB-type" evidence="2">
    <location>
        <begin position="39"/>
        <end position="114"/>
    </location>
</feature>
<evidence type="ECO:0000259" key="2">
    <source>
        <dbReference type="PROSITE" id="PS51253"/>
    </source>
</evidence>
<keyword evidence="4" id="KW-1185">Reference proteome</keyword>
<evidence type="ECO:0000313" key="4">
    <source>
        <dbReference type="Proteomes" id="UP001159363"/>
    </source>
</evidence>
<dbReference type="Proteomes" id="UP001159363">
    <property type="component" value="Chromosome 1"/>
</dbReference>
<sequence length="275" mass="32242">MADHQEEMETDVVKQKRPYKRLQYTKEELQGALEADRRKTYGSTPVLTTKEEELLENWIIGKARIGFAMHPEEVKDEVQKIMVTEQRTNPFTDNRRGEKWLKLFLKWHPEIQKRNAEIISKGRARLIEENIRHWFKELEEHLNEENCSDILLDVDRIYNADETGVQCCPKTASGKVVPPIVVFPYRRIPRDIAESTPSNFSIGCSDSRWTIAATFYEYVSNCFYPWLMENNVTFPILFLLDGHKFHINIELSDFCRENKIILFSFSPNATCFASL</sequence>
<name>A0ABQ9IJI3_9NEOP</name>
<dbReference type="InterPro" id="IPR004875">
    <property type="entry name" value="DDE_SF_endonuclease_dom"/>
</dbReference>
<evidence type="ECO:0000313" key="3">
    <source>
        <dbReference type="EMBL" id="KAJ8896804.1"/>
    </source>
</evidence>
<reference evidence="3 4" key="1">
    <citation type="submission" date="2023-02" db="EMBL/GenBank/DDBJ databases">
        <title>LHISI_Scaffold_Assembly.</title>
        <authorList>
            <person name="Stuart O.P."/>
            <person name="Cleave R."/>
            <person name="Magrath M.J.L."/>
            <person name="Mikheyev A.S."/>
        </authorList>
    </citation>
    <scope>NUCLEOTIDE SEQUENCE [LARGE SCALE GENOMIC DNA]</scope>
    <source>
        <strain evidence="3">Daus_M_001</strain>
        <tissue evidence="3">Leg muscle</tissue>
    </source>
</reference>
<dbReference type="Pfam" id="PF03184">
    <property type="entry name" value="DDE_1"/>
    <property type="match status" value="1"/>
</dbReference>
<dbReference type="PANTHER" id="PTHR19303">
    <property type="entry name" value="TRANSPOSON"/>
    <property type="match status" value="1"/>
</dbReference>
<accession>A0ABQ9IJI3</accession>
<organism evidence="3 4">
    <name type="scientific">Dryococelus australis</name>
    <dbReference type="NCBI Taxonomy" id="614101"/>
    <lineage>
        <taxon>Eukaryota</taxon>
        <taxon>Metazoa</taxon>
        <taxon>Ecdysozoa</taxon>
        <taxon>Arthropoda</taxon>
        <taxon>Hexapoda</taxon>
        <taxon>Insecta</taxon>
        <taxon>Pterygota</taxon>
        <taxon>Neoptera</taxon>
        <taxon>Polyneoptera</taxon>
        <taxon>Phasmatodea</taxon>
        <taxon>Verophasmatodea</taxon>
        <taxon>Anareolatae</taxon>
        <taxon>Phasmatidae</taxon>
        <taxon>Eurycanthinae</taxon>
        <taxon>Dryococelus</taxon>
    </lineage>
</organism>
<dbReference type="InterPro" id="IPR006600">
    <property type="entry name" value="HTH_CenpB_DNA-bd_dom"/>
</dbReference>
<proteinExistence type="predicted"/>
<evidence type="ECO:0000256" key="1">
    <source>
        <dbReference type="ARBA" id="ARBA00023125"/>
    </source>
</evidence>